<dbReference type="InterPro" id="IPR025487">
    <property type="entry name" value="DUF4379"/>
</dbReference>
<reference evidence="2 3" key="1">
    <citation type="journal article" date="2014" name="Genome Announc.">
        <title>Genome Sequence of Bacillus simplex Strain P558, Isolated from a Human Fecal Sample.</title>
        <authorList>
            <person name="Croce O."/>
            <person name="Hugon P."/>
            <person name="Lagier J.C."/>
            <person name="Bibi F."/>
            <person name="Robert C."/>
            <person name="Azhar E.I."/>
            <person name="Raoult D."/>
            <person name="Fournier P.E."/>
        </authorList>
    </citation>
    <scope>NUCLEOTIDE SEQUENCE [LARGE SCALE GENOMIC DNA]</scope>
    <source>
        <strain evidence="2 3">P558</strain>
    </source>
</reference>
<evidence type="ECO:0000313" key="3">
    <source>
        <dbReference type="Proteomes" id="UP000182110"/>
    </source>
</evidence>
<protein>
    <recommendedName>
        <fullName evidence="1">Treble clef zinc finger domain-containing protein</fullName>
    </recommendedName>
</protein>
<evidence type="ECO:0000259" key="1">
    <source>
        <dbReference type="Pfam" id="PF14311"/>
    </source>
</evidence>
<dbReference type="EMBL" id="CCXW01000002">
    <property type="protein sequence ID" value="CEG24547.1"/>
    <property type="molecule type" value="Genomic_DNA"/>
</dbReference>
<feature type="domain" description="Treble clef zinc finger" evidence="1">
    <location>
        <begin position="14"/>
        <end position="67"/>
    </location>
</feature>
<dbReference type="Proteomes" id="UP000182110">
    <property type="component" value="Unassembled WGS sequence"/>
</dbReference>
<gene>
    <name evidence="2" type="ORF">BN1180_05362</name>
</gene>
<sequence>MSNKNLFNYFPELFPEWHPIKNGELTPKDISVSSNKKIWWICNKGHEWLAIVANRTRLGSGCPYCARVRVTKERSLQVVNPELSRSWHTSRNGALAPKDVTYASSMKVWWRCDKGHEWQATVNNRSKGRGCPNCTGKIITKYNCLAEVNPSLAKEWSFRNGSLTPNSVMPSSNKKAWWKCDKGHEWQAYIYSRNAGSGCPICSGRVVSNDNSLSYVKPNLSLEWHPVKNGELTPDDVSYGSAKKVWWKCQKGHEWKSTIRNRSRGSNCPICS</sequence>
<organism evidence="2 3">
    <name type="scientific">Peribacillus simplex</name>
    <dbReference type="NCBI Taxonomy" id="1478"/>
    <lineage>
        <taxon>Bacteria</taxon>
        <taxon>Bacillati</taxon>
        <taxon>Bacillota</taxon>
        <taxon>Bacilli</taxon>
        <taxon>Bacillales</taxon>
        <taxon>Bacillaceae</taxon>
        <taxon>Peribacillus</taxon>
    </lineage>
</organism>
<dbReference type="PANTHER" id="PTHR37317">
    <property type="entry name" value="BLR8090 PROTEIN"/>
    <property type="match status" value="1"/>
</dbReference>
<keyword evidence="3" id="KW-1185">Reference proteome</keyword>
<feature type="domain" description="Treble clef zinc finger" evidence="1">
    <location>
        <begin position="152"/>
        <end position="205"/>
    </location>
</feature>
<dbReference type="Pfam" id="PF14311">
    <property type="entry name" value="DUF4379"/>
    <property type="match status" value="4"/>
</dbReference>
<proteinExistence type="predicted"/>
<accession>A0AAN2PB19</accession>
<feature type="domain" description="Treble clef zinc finger" evidence="1">
    <location>
        <begin position="83"/>
        <end position="137"/>
    </location>
</feature>
<dbReference type="RefSeq" id="WP_072273898.1">
    <property type="nucleotide sequence ID" value="NZ_CCXW01000002.1"/>
</dbReference>
<dbReference type="PANTHER" id="PTHR37317:SF1">
    <property type="entry name" value="ZINC-RIBBON DOMAIN-CONTAINING PROTEIN-RELATED"/>
    <property type="match status" value="1"/>
</dbReference>
<evidence type="ECO:0000313" key="2">
    <source>
        <dbReference type="EMBL" id="CEG24547.1"/>
    </source>
</evidence>
<comment type="caution">
    <text evidence="2">The sequence shown here is derived from an EMBL/GenBank/DDBJ whole genome shotgun (WGS) entry which is preliminary data.</text>
</comment>
<dbReference type="AlphaFoldDB" id="A0AAN2PB19"/>
<feature type="domain" description="Treble clef zinc finger" evidence="1">
    <location>
        <begin position="221"/>
        <end position="272"/>
    </location>
</feature>
<name>A0AAN2PB19_9BACI</name>